<evidence type="ECO:0000313" key="2">
    <source>
        <dbReference type="EMBL" id="ATB32426.1"/>
    </source>
</evidence>
<organism evidence="2 3">
    <name type="scientific">Melittangium boletus DSM 14713</name>
    <dbReference type="NCBI Taxonomy" id="1294270"/>
    <lineage>
        <taxon>Bacteria</taxon>
        <taxon>Pseudomonadati</taxon>
        <taxon>Myxococcota</taxon>
        <taxon>Myxococcia</taxon>
        <taxon>Myxococcales</taxon>
        <taxon>Cystobacterineae</taxon>
        <taxon>Archangiaceae</taxon>
        <taxon>Melittangium</taxon>
    </lineage>
</organism>
<dbReference type="EMBL" id="CP022163">
    <property type="protein sequence ID" value="ATB32426.1"/>
    <property type="molecule type" value="Genomic_DNA"/>
</dbReference>
<name>A0A250INA5_9BACT</name>
<dbReference type="Proteomes" id="UP000217289">
    <property type="component" value="Chromosome"/>
</dbReference>
<dbReference type="OrthoDB" id="5381039at2"/>
<keyword evidence="1" id="KW-0732">Signal</keyword>
<dbReference type="RefSeq" id="WP_095980600.1">
    <property type="nucleotide sequence ID" value="NZ_CP022163.1"/>
</dbReference>
<keyword evidence="3" id="KW-1185">Reference proteome</keyword>
<feature type="chain" id="PRO_5012783921" description="Adventurous gliding motility protein CglE" evidence="1">
    <location>
        <begin position="22"/>
        <end position="204"/>
    </location>
</feature>
<evidence type="ECO:0000256" key="1">
    <source>
        <dbReference type="SAM" id="SignalP"/>
    </source>
</evidence>
<dbReference type="AlphaFoldDB" id="A0A250INA5"/>
<reference evidence="2 3" key="1">
    <citation type="submission" date="2017-06" db="EMBL/GenBank/DDBJ databases">
        <authorList>
            <person name="Kim H.J."/>
            <person name="Triplett B.A."/>
        </authorList>
    </citation>
    <scope>NUCLEOTIDE SEQUENCE [LARGE SCALE GENOMIC DNA]</scope>
    <source>
        <strain evidence="2 3">DSM 14713</strain>
    </source>
</reference>
<dbReference type="KEGG" id="mbd:MEBOL_005904"/>
<evidence type="ECO:0008006" key="4">
    <source>
        <dbReference type="Google" id="ProtNLM"/>
    </source>
</evidence>
<accession>A0A250INA5</accession>
<dbReference type="NCBIfam" id="NF033755">
    <property type="entry name" value="gliding_CglE"/>
    <property type="match status" value="1"/>
</dbReference>
<proteinExistence type="predicted"/>
<evidence type="ECO:0000313" key="3">
    <source>
        <dbReference type="Proteomes" id="UP000217289"/>
    </source>
</evidence>
<gene>
    <name evidence="2" type="ORF">MEBOL_005904</name>
</gene>
<protein>
    <recommendedName>
        <fullName evidence="4">Adventurous gliding motility protein CglE</fullName>
    </recommendedName>
</protein>
<feature type="signal peptide" evidence="1">
    <location>
        <begin position="1"/>
        <end position="21"/>
    </location>
</feature>
<sequence length="204" mass="21554">MKALRPVVICAALAVPALAHAQAAGDRPADNYEEIERGLYFSVLGGPSFVVNPPATSGPRPFAAGQMASVEVGVDFGERLSLGLFVMGATNRAGSEYTGNSDGAASGDFSTLVPGAVARVHLVGLADAQEVKRTWFYVRGGAGYAMFAPKQLLPDSDILVFLGPGVEYYTRLRHFSIGVEVTGSFLVKSQSFGFALTPNLRYAF</sequence>